<keyword evidence="1" id="KW-0812">Transmembrane</keyword>
<gene>
    <name evidence="2" type="primary">SPOSA6832_00628</name>
</gene>
<name>A0A0D6EH50_SPOSA</name>
<feature type="transmembrane region" description="Helical" evidence="1">
    <location>
        <begin position="151"/>
        <end position="179"/>
    </location>
</feature>
<evidence type="ECO:0000256" key="1">
    <source>
        <dbReference type="SAM" id="Phobius"/>
    </source>
</evidence>
<keyword evidence="1" id="KW-0472">Membrane</keyword>
<dbReference type="PANTHER" id="PTHR33979">
    <property type="entry name" value="OS02G0221600 PROTEIN"/>
    <property type="match status" value="1"/>
</dbReference>
<dbReference type="Pfam" id="PF13398">
    <property type="entry name" value="Peptidase_M50B"/>
    <property type="match status" value="1"/>
</dbReference>
<keyword evidence="1" id="KW-1133">Transmembrane helix</keyword>
<accession>A0A0D6EH50</accession>
<sequence>MHIPPADYIGWAVEGATHYLAKRPDDEAALKLTHTQWVTVYCAELYVIVLLLSHRRRLPRGVLSFTDSFLVHSPIHCAISYPSSHAPVGTLTGAKVTRIMLDPNQGGATRMEGGWPFRSLPRGYIGSSTIGAALIFASFDQKASKIAVIPFVGILLIVSKFTVLNMAFTLGLCVIFLLVEHAAYWRFLLLFIGCMNGERPFYRPLLNRHQCADASTLDGLSTFSTVFPSADVPGPTPTSTLFGTNAMILRSSSSLPRVPSDSRCLQTRSTSQTSAPSSAFTPVWLPAQVCGAIWFLFSCCSPTATATAAILGGIVCFKKDFAEQYLESQTFMPT</sequence>
<dbReference type="AlphaFoldDB" id="A0A0D6EH50"/>
<dbReference type="PANTHER" id="PTHR33979:SF2">
    <property type="entry name" value="PEPTIDASE M50B-LIKE-DOMAIN-CONTAINING PROTEIN"/>
    <property type="match status" value="1"/>
</dbReference>
<keyword evidence="3" id="KW-1185">Reference proteome</keyword>
<proteinExistence type="predicted"/>
<dbReference type="EMBL" id="CENE01000002">
    <property type="protein sequence ID" value="CEQ39133.1"/>
    <property type="molecule type" value="Genomic_DNA"/>
</dbReference>
<dbReference type="OrthoDB" id="40823at2759"/>
<organism evidence="2 3">
    <name type="scientific">Sporidiobolus salmonicolor</name>
    <name type="common">Yeast-like fungus</name>
    <name type="synonym">Sporobolomyces salmonicolor</name>
    <dbReference type="NCBI Taxonomy" id="5005"/>
    <lineage>
        <taxon>Eukaryota</taxon>
        <taxon>Fungi</taxon>
        <taxon>Dikarya</taxon>
        <taxon>Basidiomycota</taxon>
        <taxon>Pucciniomycotina</taxon>
        <taxon>Microbotryomycetes</taxon>
        <taxon>Sporidiobolales</taxon>
        <taxon>Sporidiobolaceae</taxon>
        <taxon>Sporobolomyces</taxon>
    </lineage>
</organism>
<evidence type="ECO:0000313" key="3">
    <source>
        <dbReference type="Proteomes" id="UP000243876"/>
    </source>
</evidence>
<dbReference type="InterPro" id="IPR049500">
    <property type="entry name" value="Peptidase_M50B-like"/>
</dbReference>
<evidence type="ECO:0000313" key="2">
    <source>
        <dbReference type="EMBL" id="CEQ39133.1"/>
    </source>
</evidence>
<dbReference type="Proteomes" id="UP000243876">
    <property type="component" value="Unassembled WGS sequence"/>
</dbReference>
<feature type="transmembrane region" description="Helical" evidence="1">
    <location>
        <begin position="120"/>
        <end position="139"/>
    </location>
</feature>
<protein>
    <submittedName>
        <fullName evidence="2">SPOSA6832_00628-mRNA-1:cds</fullName>
    </submittedName>
</protein>
<reference evidence="3" key="1">
    <citation type="submission" date="2015-02" db="EMBL/GenBank/DDBJ databases">
        <authorList>
            <person name="Gon?alves P."/>
        </authorList>
    </citation>
    <scope>NUCLEOTIDE SEQUENCE [LARGE SCALE GENOMIC DNA]</scope>
</reference>